<dbReference type="PROSITE" id="PS00886">
    <property type="entry name" value="ILVD_EDD_1"/>
    <property type="match status" value="1"/>
</dbReference>
<name>A0A3E1BWV5_RHILT</name>
<evidence type="ECO:0000313" key="13">
    <source>
        <dbReference type="EMBL" id="RFB99656.1"/>
    </source>
</evidence>
<dbReference type="UniPathway" id="UPA00226"/>
<dbReference type="GO" id="GO:0046872">
    <property type="term" value="F:metal ion binding"/>
    <property type="evidence" value="ECO:0007669"/>
    <property type="project" value="UniProtKB-KW"/>
</dbReference>
<accession>A0A3E1BWV5</accession>
<dbReference type="InterPro" id="IPR004786">
    <property type="entry name" value="6-phosphgluc_deHydtase"/>
</dbReference>
<comment type="pathway">
    <text evidence="9">Carbohydrate metabolism; Entner-Doudoroff pathway.</text>
</comment>
<comment type="catalytic activity">
    <reaction evidence="9">
        <text>6-phospho-D-gluconate = 2-dehydro-3-deoxy-6-phospho-D-gluconate + H2O</text>
        <dbReference type="Rhea" id="RHEA:17277"/>
        <dbReference type="ChEBI" id="CHEBI:15377"/>
        <dbReference type="ChEBI" id="CHEBI:57569"/>
        <dbReference type="ChEBI" id="CHEBI:58759"/>
        <dbReference type="EC" id="4.2.1.12"/>
    </reaction>
</comment>
<sequence length="607" mass="64546">MSAHARISAITGRIVERSKPTRERYLERLRAAASKGVQRSVLGCANLAHGFAVCSPADKDALAGDRIPNLGIITAYNDMLSAHQPFETYPAIIREAAAEAGGVAQVAGGVPAMCDGVTQGQPGMELSLFSRDLIAMSAGVGLSHNMFDAALFLGVCDKIVPGLVIAALSFGHLPSIFVPAGPMTTGLPNDEKSRVRQLFAEGKVGRAELLEAESKSYHGPGTCTFYGTANSNQMLMEIMGFHLPGSSFINPGTPLREALTREAAKRALAITALGNEFTPAGEMIDERSVVNGVVGLHATGGSTNHTLHLVAMARAAGIQLTWQDIAELSEVVPLLARVYPNGLADVNHFQAAGGMGFLIKELLKHGLVHDDVRTVFGHGLEAYTVDARLGENGGVLRERSPEKSHDPKVLSSIETPFQANGGLKMLRGNLGKAVIKISAVKPERHVIEAPAIIFHSQQELQDAFKEGKLNRDFIAVVRFQGPKANGMPELHKLTPPLGVLQDRGFRVALLTDGRMSGASGKVPAAIHVTPEAVDGGPIARIRDGDIIRLDAIKGTLELLVDAADMAEREPVTVDLSDNEFGMGRELFAPFRRAVGASDQGASVLFHH</sequence>
<evidence type="ECO:0000256" key="6">
    <source>
        <dbReference type="ARBA" id="ARBA00023064"/>
    </source>
</evidence>
<dbReference type="RefSeq" id="WP_116272381.1">
    <property type="nucleotide sequence ID" value="NZ_KZ859521.1"/>
</dbReference>
<dbReference type="InterPro" id="IPR000581">
    <property type="entry name" value="ILV_EDD_N"/>
</dbReference>
<evidence type="ECO:0000313" key="14">
    <source>
        <dbReference type="Proteomes" id="UP000256748"/>
    </source>
</evidence>
<dbReference type="InterPro" id="IPR042096">
    <property type="entry name" value="Dihydro-acid_dehy_C"/>
</dbReference>
<evidence type="ECO:0000256" key="4">
    <source>
        <dbReference type="ARBA" id="ARBA00023004"/>
    </source>
</evidence>
<dbReference type="EC" id="4.2.1.12" evidence="9 10"/>
<dbReference type="SUPFAM" id="SSF52016">
    <property type="entry name" value="LeuD/IlvD-like"/>
    <property type="match status" value="1"/>
</dbReference>
<keyword evidence="8 9" id="KW-0119">Carbohydrate metabolism</keyword>
<comment type="similarity">
    <text evidence="1 9">Belongs to the IlvD/Edd family.</text>
</comment>
<feature type="binding site" evidence="9">
    <location>
        <position position="156"/>
    </location>
    <ligand>
        <name>[4Fe-4S] cluster</name>
        <dbReference type="ChEBI" id="CHEBI:49883"/>
    </ligand>
</feature>
<evidence type="ECO:0000259" key="11">
    <source>
        <dbReference type="Pfam" id="PF00920"/>
    </source>
</evidence>
<gene>
    <name evidence="9" type="primary">edd</name>
    <name evidence="13" type="ORF">B5K10_03805</name>
</gene>
<evidence type="ECO:0000256" key="1">
    <source>
        <dbReference type="ARBA" id="ARBA00006486"/>
    </source>
</evidence>
<evidence type="ECO:0000259" key="12">
    <source>
        <dbReference type="Pfam" id="PF24877"/>
    </source>
</evidence>
<keyword evidence="5 9" id="KW-0411">Iron-sulfur</keyword>
<keyword evidence="6 9" id="KW-0311">Gluconate utilization</keyword>
<dbReference type="PANTHER" id="PTHR43661">
    <property type="entry name" value="D-XYLONATE DEHYDRATASE"/>
    <property type="match status" value="1"/>
</dbReference>
<dbReference type="FunFam" id="3.50.30.80:FF:000001">
    <property type="entry name" value="Dihydroxy-acid dehydratase"/>
    <property type="match status" value="1"/>
</dbReference>
<comment type="function">
    <text evidence="9">Catalyzes the dehydration of 6-phospho-D-gluconate to 2-dehydro-3-deoxy-6-phospho-D-gluconate.</text>
</comment>
<dbReference type="GO" id="GO:0019521">
    <property type="term" value="P:D-gluconate metabolic process"/>
    <property type="evidence" value="ECO:0007669"/>
    <property type="project" value="UniProtKB-KW"/>
</dbReference>
<evidence type="ECO:0000256" key="7">
    <source>
        <dbReference type="ARBA" id="ARBA00023239"/>
    </source>
</evidence>
<dbReference type="Gene3D" id="3.50.30.80">
    <property type="entry name" value="IlvD/EDD C-terminal domain-like"/>
    <property type="match status" value="1"/>
</dbReference>
<keyword evidence="2 9" id="KW-0004">4Fe-4S</keyword>
<dbReference type="Pfam" id="PF24877">
    <property type="entry name" value="ILV_EDD_C"/>
    <property type="match status" value="1"/>
</dbReference>
<dbReference type="HAMAP" id="MF_02094">
    <property type="entry name" value="Edd"/>
    <property type="match status" value="1"/>
</dbReference>
<comment type="caution">
    <text evidence="13">The sequence shown here is derived from an EMBL/GenBank/DDBJ whole genome shotgun (WGS) entry which is preliminary data.</text>
</comment>
<dbReference type="PROSITE" id="PS00887">
    <property type="entry name" value="ILVD_EDD_2"/>
    <property type="match status" value="1"/>
</dbReference>
<dbReference type="AlphaFoldDB" id="A0A3E1BWV5"/>
<dbReference type="EMBL" id="NAOO01000004">
    <property type="protein sequence ID" value="RFB99656.1"/>
    <property type="molecule type" value="Genomic_DNA"/>
</dbReference>
<dbReference type="NCBIfam" id="TIGR01196">
    <property type="entry name" value="edd"/>
    <property type="match status" value="1"/>
</dbReference>
<dbReference type="InterPro" id="IPR020558">
    <property type="entry name" value="DiOHA_6PGluconate_deHydtase_CS"/>
</dbReference>
<dbReference type="GO" id="GO:0051539">
    <property type="term" value="F:4 iron, 4 sulfur cluster binding"/>
    <property type="evidence" value="ECO:0007669"/>
    <property type="project" value="UniProtKB-UniRule"/>
</dbReference>
<dbReference type="SUPFAM" id="SSF143975">
    <property type="entry name" value="IlvD/EDD N-terminal domain-like"/>
    <property type="match status" value="1"/>
</dbReference>
<keyword evidence="4 9" id="KW-0408">Iron</keyword>
<evidence type="ECO:0000256" key="9">
    <source>
        <dbReference type="HAMAP-Rule" id="MF_02094"/>
    </source>
</evidence>
<evidence type="ECO:0000256" key="8">
    <source>
        <dbReference type="ARBA" id="ARBA00023277"/>
    </source>
</evidence>
<feature type="domain" description="Dihydroxy-acid/6-phosphogluconate dehydratase C-terminal" evidence="12">
    <location>
        <begin position="408"/>
        <end position="601"/>
    </location>
</feature>
<dbReference type="PANTHER" id="PTHR43661:SF1">
    <property type="entry name" value="PHOSPHOGLUCONATE DEHYDRATASE"/>
    <property type="match status" value="1"/>
</dbReference>
<dbReference type="InterPro" id="IPR037237">
    <property type="entry name" value="IlvD/EDD_N"/>
</dbReference>
<keyword evidence="3 9" id="KW-0479">Metal-binding</keyword>
<reference evidence="13 14" key="1">
    <citation type="submission" date="2017-03" db="EMBL/GenBank/DDBJ databases">
        <title>Genome analysis of Rhizobial strains effectives or ineffectives for nitrogen fixation isolated from bean seeds.</title>
        <authorList>
            <person name="Peralta H."/>
            <person name="Aguilar-Vera A."/>
            <person name="Mora Y."/>
            <person name="Vargas-Lagunas C."/>
            <person name="Girard L."/>
            <person name="Mora J."/>
        </authorList>
    </citation>
    <scope>NUCLEOTIDE SEQUENCE [LARGE SCALE GENOMIC DNA]</scope>
    <source>
        <strain evidence="13 14">CCGM5</strain>
    </source>
</reference>
<comment type="cofactor">
    <cofactor evidence="9">
        <name>[4Fe-4S] cluster</name>
        <dbReference type="ChEBI" id="CHEBI:49883"/>
    </cofactor>
    <text evidence="9">Binds 1 [4Fe-4S] cluster.</text>
</comment>
<dbReference type="InterPro" id="IPR056740">
    <property type="entry name" value="ILV_EDD_C"/>
</dbReference>
<organism evidence="13 14">
    <name type="scientific">Rhizobium leguminosarum bv. trifolii</name>
    <dbReference type="NCBI Taxonomy" id="386"/>
    <lineage>
        <taxon>Bacteria</taxon>
        <taxon>Pseudomonadati</taxon>
        <taxon>Pseudomonadota</taxon>
        <taxon>Alphaproteobacteria</taxon>
        <taxon>Hyphomicrobiales</taxon>
        <taxon>Rhizobiaceae</taxon>
        <taxon>Rhizobium/Agrobacterium group</taxon>
        <taxon>Rhizobium</taxon>
    </lineage>
</organism>
<protein>
    <recommendedName>
        <fullName evidence="9 10">Phosphogluconate dehydratase</fullName>
        <ecNumber evidence="9 10">4.2.1.12</ecNumber>
    </recommendedName>
</protein>
<dbReference type="Pfam" id="PF00920">
    <property type="entry name" value="ILVD_EDD_N"/>
    <property type="match status" value="1"/>
</dbReference>
<dbReference type="Proteomes" id="UP000256748">
    <property type="component" value="Unassembled WGS sequence"/>
</dbReference>
<feature type="domain" description="Dihydroxy-acid/6-phosphogluconate dehydratase N-terminal" evidence="11">
    <location>
        <begin position="68"/>
        <end position="381"/>
    </location>
</feature>
<evidence type="ECO:0000256" key="2">
    <source>
        <dbReference type="ARBA" id="ARBA00022485"/>
    </source>
</evidence>
<feature type="binding site" evidence="9">
    <location>
        <position position="223"/>
    </location>
    <ligand>
        <name>[4Fe-4S] cluster</name>
        <dbReference type="ChEBI" id="CHEBI:49883"/>
    </ligand>
</feature>
<keyword evidence="7 9" id="KW-0456">Lyase</keyword>
<proteinExistence type="inferred from homology"/>
<dbReference type="GO" id="GO:0005829">
    <property type="term" value="C:cytosol"/>
    <property type="evidence" value="ECO:0007669"/>
    <property type="project" value="TreeGrafter"/>
</dbReference>
<dbReference type="GO" id="GO:0004456">
    <property type="term" value="F:phosphogluconate dehydratase activity"/>
    <property type="evidence" value="ECO:0007669"/>
    <property type="project" value="UniProtKB-UniRule"/>
</dbReference>
<evidence type="ECO:0000256" key="5">
    <source>
        <dbReference type="ARBA" id="ARBA00023014"/>
    </source>
</evidence>
<dbReference type="GO" id="GO:0009255">
    <property type="term" value="P:Entner-Doudoroff pathway through 6-phosphogluconate"/>
    <property type="evidence" value="ECO:0007669"/>
    <property type="project" value="UniProtKB-UniRule"/>
</dbReference>
<evidence type="ECO:0000256" key="3">
    <source>
        <dbReference type="ARBA" id="ARBA00022723"/>
    </source>
</evidence>
<evidence type="ECO:0000256" key="10">
    <source>
        <dbReference type="NCBIfam" id="TIGR01196"/>
    </source>
</evidence>